<dbReference type="Gene3D" id="3.30.530.20">
    <property type="match status" value="1"/>
</dbReference>
<dbReference type="Pfam" id="PF10604">
    <property type="entry name" value="Polyketide_cyc2"/>
    <property type="match status" value="1"/>
</dbReference>
<name>A0A4Q2RPA7_9ACTN</name>
<comment type="caution">
    <text evidence="1">The sequence shown here is derived from an EMBL/GenBank/DDBJ whole genome shotgun (WGS) entry which is preliminary data.</text>
</comment>
<sequence length="267" mass="28410">MLVEARGIASADEAWLRFTTPATWSVWAPLIRSVESSDDELVVGTTGRVHGPPGVAVDFEVTAVDPAQRTWSWRAGRGPAEVEMDHHVVPAAGGGSRAFLRVPGRSAPLLQPYRVPAGAALRGLVRDRSGLGGEAEPVEVFDFAFARSYALAARPFGITPKTTSVELGPQWLYVRYGPWRLLTPRSNIASAQATGGFSFVKTAGPPHLSFSDRGVSFTTNGDRALCLRFHEPVPGIDPTATITHPGATLSVADPEALAAALDLSYDV</sequence>
<protein>
    <recommendedName>
        <fullName evidence="3">SRPBCC family protein</fullName>
    </recommendedName>
</protein>
<dbReference type="OrthoDB" id="191189at2"/>
<dbReference type="Proteomes" id="UP000291838">
    <property type="component" value="Unassembled WGS sequence"/>
</dbReference>
<dbReference type="InterPro" id="IPR019587">
    <property type="entry name" value="Polyketide_cyclase/dehydratase"/>
</dbReference>
<organism evidence="1 2">
    <name type="scientific">Nocardioides glacieisoli</name>
    <dbReference type="NCBI Taxonomy" id="1168730"/>
    <lineage>
        <taxon>Bacteria</taxon>
        <taxon>Bacillati</taxon>
        <taxon>Actinomycetota</taxon>
        <taxon>Actinomycetes</taxon>
        <taxon>Propionibacteriales</taxon>
        <taxon>Nocardioidaceae</taxon>
        <taxon>Nocardioides</taxon>
    </lineage>
</organism>
<dbReference type="SUPFAM" id="SSF55961">
    <property type="entry name" value="Bet v1-like"/>
    <property type="match status" value="1"/>
</dbReference>
<dbReference type="InterPro" id="IPR023393">
    <property type="entry name" value="START-like_dom_sf"/>
</dbReference>
<reference evidence="1 2" key="1">
    <citation type="submission" date="2019-01" db="EMBL/GenBank/DDBJ databases">
        <title>Novel species of Nocardioides.</title>
        <authorList>
            <person name="Liu Q."/>
            <person name="Xin Y.-H."/>
        </authorList>
    </citation>
    <scope>NUCLEOTIDE SEQUENCE [LARGE SCALE GENOMIC DNA]</scope>
    <source>
        <strain evidence="1 2">HLT3-15</strain>
    </source>
</reference>
<keyword evidence="2" id="KW-1185">Reference proteome</keyword>
<accession>A0A4Q2RPA7</accession>
<dbReference type="AlphaFoldDB" id="A0A4Q2RPA7"/>
<proteinExistence type="predicted"/>
<evidence type="ECO:0000313" key="2">
    <source>
        <dbReference type="Proteomes" id="UP000291838"/>
    </source>
</evidence>
<dbReference type="EMBL" id="SDWS01000004">
    <property type="protein sequence ID" value="RYB90667.1"/>
    <property type="molecule type" value="Genomic_DNA"/>
</dbReference>
<gene>
    <name evidence="1" type="ORF">EUA06_10235</name>
</gene>
<evidence type="ECO:0008006" key="3">
    <source>
        <dbReference type="Google" id="ProtNLM"/>
    </source>
</evidence>
<evidence type="ECO:0000313" key="1">
    <source>
        <dbReference type="EMBL" id="RYB90667.1"/>
    </source>
</evidence>
<dbReference type="RefSeq" id="WP_129475238.1">
    <property type="nucleotide sequence ID" value="NZ_SDWS01000004.1"/>
</dbReference>